<accession>A0A9P8S005</accession>
<protein>
    <submittedName>
        <fullName evidence="2">TBC domain-containing protein</fullName>
    </submittedName>
</protein>
<dbReference type="Gene3D" id="1.10.8.270">
    <property type="entry name" value="putative rabgap domain of human tbc1 domain family member 14 like domains"/>
    <property type="match status" value="1"/>
</dbReference>
<organism evidence="2 3">
    <name type="scientific">Spironucleus salmonicida</name>
    <dbReference type="NCBI Taxonomy" id="348837"/>
    <lineage>
        <taxon>Eukaryota</taxon>
        <taxon>Metamonada</taxon>
        <taxon>Diplomonadida</taxon>
        <taxon>Hexamitidae</taxon>
        <taxon>Hexamitinae</taxon>
        <taxon>Spironucleus</taxon>
    </lineage>
</organism>
<evidence type="ECO:0000313" key="2">
    <source>
        <dbReference type="EMBL" id="KAH0575211.1"/>
    </source>
</evidence>
<gene>
    <name evidence="2" type="ORF">SS50377_22838</name>
</gene>
<dbReference type="InterPro" id="IPR000195">
    <property type="entry name" value="Rab-GAP-TBC_dom"/>
</dbReference>
<dbReference type="SUPFAM" id="SSF47923">
    <property type="entry name" value="Ypt/Rab-GAP domain of gyp1p"/>
    <property type="match status" value="1"/>
</dbReference>
<keyword evidence="3" id="KW-1185">Reference proteome</keyword>
<evidence type="ECO:0000259" key="1">
    <source>
        <dbReference type="Pfam" id="PF00566"/>
    </source>
</evidence>
<dbReference type="RefSeq" id="XP_067765984.1">
    <property type="nucleotide sequence ID" value="XM_067906716.1"/>
</dbReference>
<dbReference type="GeneID" id="94296861"/>
<comment type="caution">
    <text evidence="2">The sequence shown here is derived from an EMBL/GenBank/DDBJ whole genome shotgun (WGS) entry which is preliminary data.</text>
</comment>
<feature type="domain" description="Rab-GAP TBC" evidence="1">
    <location>
        <begin position="129"/>
        <end position="297"/>
    </location>
</feature>
<name>A0A9P8S005_9EUKA</name>
<dbReference type="Pfam" id="PF00566">
    <property type="entry name" value="RabGAP-TBC"/>
    <property type="match status" value="1"/>
</dbReference>
<proteinExistence type="predicted"/>
<evidence type="ECO:0000313" key="3">
    <source>
        <dbReference type="Proteomes" id="UP000018208"/>
    </source>
</evidence>
<dbReference type="AlphaFoldDB" id="A0A9P8S005"/>
<sequence>MDKIQPEQRIFIYKQVFSETSLPKKIIDDYMKASAKTQQEAKVFKTTIYPKKSVPYHEINFKNLDRLELPVDIYNRSLLYTTFLGAQTLQTARDLLYRVKLLPMNAEFNLVHDRDILETQFLASNYVQQHSMLLADIDRTFSSLWLFQAGQLLFHPLNNVVCAAILHNNFYVQGLSLLTAVLLLTADTEEQALALVLHYCGSRVFRDFQSFAEQTIKTYSICIFKAVIRLFEDQGEPLHVIQERLSQSVYHLVDCALSGLIFTGFAKKGIKFSLRILDVVMASTNLDQTLLEVLIAYAYESSCEILENGDEGVVQMMKQGGGDPARIIQTAKRIKGKFTAEINNLFVLLGMV</sequence>
<dbReference type="InterPro" id="IPR035969">
    <property type="entry name" value="Rab-GAP_TBC_sf"/>
</dbReference>
<dbReference type="EMBL" id="AUWU02000003">
    <property type="protein sequence ID" value="KAH0575211.1"/>
    <property type="molecule type" value="Genomic_DNA"/>
</dbReference>
<dbReference type="KEGG" id="ssao:94296861"/>
<dbReference type="Proteomes" id="UP000018208">
    <property type="component" value="Unassembled WGS sequence"/>
</dbReference>
<reference evidence="2 3" key="1">
    <citation type="journal article" date="2014" name="PLoS Genet.">
        <title>The Genome of Spironucleus salmonicida Highlights a Fish Pathogen Adapted to Fluctuating Environments.</title>
        <authorList>
            <person name="Xu F."/>
            <person name="Jerlstrom-Hultqvist J."/>
            <person name="Einarsson E."/>
            <person name="Astvaldsson A."/>
            <person name="Svard S.G."/>
            <person name="Andersson J.O."/>
        </authorList>
    </citation>
    <scope>NUCLEOTIDE SEQUENCE [LARGE SCALE GENOMIC DNA]</scope>
    <source>
        <strain evidence="2 3">ATCC 50377</strain>
    </source>
</reference>